<evidence type="ECO:0000259" key="2">
    <source>
        <dbReference type="Pfam" id="PF07859"/>
    </source>
</evidence>
<dbReference type="InterPro" id="IPR029058">
    <property type="entry name" value="AB_hydrolase_fold"/>
</dbReference>
<evidence type="ECO:0000256" key="1">
    <source>
        <dbReference type="ARBA" id="ARBA00022801"/>
    </source>
</evidence>
<evidence type="ECO:0000313" key="4">
    <source>
        <dbReference type="Proteomes" id="UP000306954"/>
    </source>
</evidence>
<accession>A0A4T0HQX6</accession>
<dbReference type="PANTHER" id="PTHR48081:SF31">
    <property type="entry name" value="STERYL ACETYL HYDROLASE MUG81-RELATED"/>
    <property type="match status" value="1"/>
</dbReference>
<name>A0A4T0HQX6_WALIC</name>
<dbReference type="AlphaFoldDB" id="A0A4T0HQX6"/>
<evidence type="ECO:0000313" key="3">
    <source>
        <dbReference type="EMBL" id="TIB15425.1"/>
    </source>
</evidence>
<keyword evidence="1" id="KW-0378">Hydrolase</keyword>
<feature type="domain" description="Alpha/beta hydrolase fold-3" evidence="2">
    <location>
        <begin position="164"/>
        <end position="379"/>
    </location>
</feature>
<dbReference type="Pfam" id="PF07859">
    <property type="entry name" value="Abhydrolase_3"/>
    <property type="match status" value="1"/>
</dbReference>
<dbReference type="EMBL" id="SPOF01000007">
    <property type="protein sequence ID" value="TIB15425.1"/>
    <property type="molecule type" value="Genomic_DNA"/>
</dbReference>
<sequence length="402" mass="44606">MTSVLRNIPQTIFTQANILPVSQASYKLLHLATLLRFYGWIAPMTILKMVIQFQARQKPEPAAKWGVMRVIRVALARAYSTTTYKWSLQPPATISQRRCAPATHLGGDLKAHHISVKKASDEYYTGECARARRYIHPAMSVPCFWIYPQHTPFDLSNIHEEKVILFLHGGGYISEHPLSLPAGAYGVRETGHKCLAVNYRLSDGINGHPAPLQDCVTAYVYLTQTLGVRGENVAVVGDSAGGNAANALIFHLLQLKQEGTAITLPRFVSLISPWSDMTATFPSIAGNRECDVLPPFSSQSELVRSHLKWTPESIANKYNSPALQEHVAFRGWQEHTLKIHIQVGQAEILRDEGVALAQLLRDAGVETLFTMIEGEVHDAVNINPHAELAKRDFLMGLQWGGF</sequence>
<dbReference type="InterPro" id="IPR050300">
    <property type="entry name" value="GDXG_lipolytic_enzyme"/>
</dbReference>
<comment type="caution">
    <text evidence="3">The sequence shown here is derived from an EMBL/GenBank/DDBJ whole genome shotgun (WGS) entry which is preliminary data.</text>
</comment>
<reference evidence="3 4" key="1">
    <citation type="submission" date="2019-03" db="EMBL/GenBank/DDBJ databases">
        <title>Sequencing 23 genomes of Wallemia ichthyophaga.</title>
        <authorList>
            <person name="Gostincar C."/>
        </authorList>
    </citation>
    <scope>NUCLEOTIDE SEQUENCE [LARGE SCALE GENOMIC DNA]</scope>
    <source>
        <strain evidence="3 4">EXF-8621</strain>
    </source>
</reference>
<gene>
    <name evidence="3" type="ORF">E3P90_00895</name>
</gene>
<dbReference type="GO" id="GO:0016787">
    <property type="term" value="F:hydrolase activity"/>
    <property type="evidence" value="ECO:0007669"/>
    <property type="project" value="UniProtKB-KW"/>
</dbReference>
<proteinExistence type="predicted"/>
<organism evidence="3 4">
    <name type="scientific">Wallemia ichthyophaga</name>
    <dbReference type="NCBI Taxonomy" id="245174"/>
    <lineage>
        <taxon>Eukaryota</taxon>
        <taxon>Fungi</taxon>
        <taxon>Dikarya</taxon>
        <taxon>Basidiomycota</taxon>
        <taxon>Wallemiomycotina</taxon>
        <taxon>Wallemiomycetes</taxon>
        <taxon>Wallemiales</taxon>
        <taxon>Wallemiaceae</taxon>
        <taxon>Wallemia</taxon>
    </lineage>
</organism>
<dbReference type="PANTHER" id="PTHR48081">
    <property type="entry name" value="AB HYDROLASE SUPERFAMILY PROTEIN C4A8.06C"/>
    <property type="match status" value="1"/>
</dbReference>
<dbReference type="Proteomes" id="UP000306954">
    <property type="component" value="Unassembled WGS sequence"/>
</dbReference>
<dbReference type="Gene3D" id="3.40.50.1820">
    <property type="entry name" value="alpha/beta hydrolase"/>
    <property type="match status" value="1"/>
</dbReference>
<dbReference type="InterPro" id="IPR013094">
    <property type="entry name" value="AB_hydrolase_3"/>
</dbReference>
<dbReference type="SUPFAM" id="SSF53474">
    <property type="entry name" value="alpha/beta-Hydrolases"/>
    <property type="match status" value="1"/>
</dbReference>
<protein>
    <recommendedName>
        <fullName evidence="2">Alpha/beta hydrolase fold-3 domain-containing protein</fullName>
    </recommendedName>
</protein>